<keyword evidence="2" id="KW-1185">Reference proteome</keyword>
<dbReference type="InterPro" id="IPR036691">
    <property type="entry name" value="Endo/exonu/phosph_ase_sf"/>
</dbReference>
<accession>A0ABD1EKR6</accession>
<evidence type="ECO:0000313" key="2">
    <source>
        <dbReference type="Proteomes" id="UP001566132"/>
    </source>
</evidence>
<gene>
    <name evidence="1" type="ORF">ABEB36_007969</name>
</gene>
<dbReference type="Proteomes" id="UP001566132">
    <property type="component" value="Unassembled WGS sequence"/>
</dbReference>
<dbReference type="SUPFAM" id="SSF56219">
    <property type="entry name" value="DNase I-like"/>
    <property type="match status" value="1"/>
</dbReference>
<sequence>MEEPNPRRAMTLDCDEGETASSGRMTECGLRAALGAEATNHNQRGLKLEDWMSSVGMVVVNTGTAPTFSRGGRESLIDVTMASSKALELACGLAGRER</sequence>
<proteinExistence type="predicted"/>
<reference evidence="1 2" key="1">
    <citation type="submission" date="2024-05" db="EMBL/GenBank/DDBJ databases">
        <title>Genetic variation in Jamaican populations of the coffee berry borer (Hypothenemus hampei).</title>
        <authorList>
            <person name="Errbii M."/>
            <person name="Myrie A."/>
        </authorList>
    </citation>
    <scope>NUCLEOTIDE SEQUENCE [LARGE SCALE GENOMIC DNA]</scope>
    <source>
        <strain evidence="1">JA-Hopewell-2020-01-JO</strain>
        <tissue evidence="1">Whole body</tissue>
    </source>
</reference>
<organism evidence="1 2">
    <name type="scientific">Hypothenemus hampei</name>
    <name type="common">Coffee berry borer</name>
    <dbReference type="NCBI Taxonomy" id="57062"/>
    <lineage>
        <taxon>Eukaryota</taxon>
        <taxon>Metazoa</taxon>
        <taxon>Ecdysozoa</taxon>
        <taxon>Arthropoda</taxon>
        <taxon>Hexapoda</taxon>
        <taxon>Insecta</taxon>
        <taxon>Pterygota</taxon>
        <taxon>Neoptera</taxon>
        <taxon>Endopterygota</taxon>
        <taxon>Coleoptera</taxon>
        <taxon>Polyphaga</taxon>
        <taxon>Cucujiformia</taxon>
        <taxon>Curculionidae</taxon>
        <taxon>Scolytinae</taxon>
        <taxon>Hypothenemus</taxon>
    </lineage>
</organism>
<comment type="caution">
    <text evidence="1">The sequence shown here is derived from an EMBL/GenBank/DDBJ whole genome shotgun (WGS) entry which is preliminary data.</text>
</comment>
<dbReference type="Gene3D" id="3.60.10.10">
    <property type="entry name" value="Endonuclease/exonuclease/phosphatase"/>
    <property type="match status" value="1"/>
</dbReference>
<evidence type="ECO:0000313" key="1">
    <source>
        <dbReference type="EMBL" id="KAL1496917.1"/>
    </source>
</evidence>
<dbReference type="EMBL" id="JBDJPC010000006">
    <property type="protein sequence ID" value="KAL1496917.1"/>
    <property type="molecule type" value="Genomic_DNA"/>
</dbReference>
<dbReference type="AlphaFoldDB" id="A0ABD1EKR6"/>
<name>A0ABD1EKR6_HYPHA</name>
<protein>
    <submittedName>
        <fullName evidence="1">Uncharacterized protein</fullName>
    </submittedName>
</protein>